<evidence type="ECO:0000256" key="6">
    <source>
        <dbReference type="ARBA" id="ARBA00023295"/>
    </source>
</evidence>
<proteinExistence type="inferred from homology"/>
<dbReference type="Gene3D" id="2.60.120.10">
    <property type="entry name" value="Jelly Rolls"/>
    <property type="match status" value="1"/>
</dbReference>
<reference evidence="8 9" key="1">
    <citation type="submission" date="2016-09" db="EMBL/GenBank/DDBJ databases">
        <authorList>
            <person name="Capua I."/>
            <person name="De Benedictis P."/>
            <person name="Joannis T."/>
            <person name="Lombin L.H."/>
            <person name="Cattoli G."/>
        </authorList>
    </citation>
    <scope>NUCLEOTIDE SEQUENCE [LARGE SCALE GENOMIC DNA]</scope>
    <source>
        <strain evidence="8 9">GluBS11</strain>
    </source>
</reference>
<evidence type="ECO:0000313" key="8">
    <source>
        <dbReference type="EMBL" id="SCP98457.1"/>
    </source>
</evidence>
<organism evidence="8 9">
    <name type="scientific">Anaerobium acetethylicum</name>
    <dbReference type="NCBI Taxonomy" id="1619234"/>
    <lineage>
        <taxon>Bacteria</taxon>
        <taxon>Bacillati</taxon>
        <taxon>Bacillota</taxon>
        <taxon>Clostridia</taxon>
        <taxon>Lachnospirales</taxon>
        <taxon>Lachnospiraceae</taxon>
        <taxon>Anaerobium</taxon>
    </lineage>
</organism>
<dbReference type="InterPro" id="IPR014710">
    <property type="entry name" value="RmlC-like_jellyroll"/>
</dbReference>
<dbReference type="GO" id="GO:0003700">
    <property type="term" value="F:DNA-binding transcription factor activity"/>
    <property type="evidence" value="ECO:0007669"/>
    <property type="project" value="InterPro"/>
</dbReference>
<dbReference type="SUPFAM" id="SSF51215">
    <property type="entry name" value="Regulatory protein AraC"/>
    <property type="match status" value="1"/>
</dbReference>
<dbReference type="SUPFAM" id="SSF46689">
    <property type="entry name" value="Homeodomain-like"/>
    <property type="match status" value="2"/>
</dbReference>
<gene>
    <name evidence="8" type="ORF">SAMN05421730_10218</name>
</gene>
<dbReference type="SMART" id="SM00342">
    <property type="entry name" value="HTH_ARAC"/>
    <property type="match status" value="1"/>
</dbReference>
<dbReference type="InterPro" id="IPR017853">
    <property type="entry name" value="GH"/>
</dbReference>
<evidence type="ECO:0000313" key="9">
    <source>
        <dbReference type="Proteomes" id="UP000199315"/>
    </source>
</evidence>
<dbReference type="Pfam" id="PF12833">
    <property type="entry name" value="HTH_18"/>
    <property type="match status" value="1"/>
</dbReference>
<evidence type="ECO:0000256" key="5">
    <source>
        <dbReference type="ARBA" id="ARBA00023163"/>
    </source>
</evidence>
<dbReference type="Gene3D" id="2.60.40.1500">
    <property type="entry name" value="Glycosyl hydrolase domain, family 39"/>
    <property type="match status" value="1"/>
</dbReference>
<keyword evidence="6" id="KW-0326">Glycosidase</keyword>
<dbReference type="InterPro" id="IPR009057">
    <property type="entry name" value="Homeodomain-like_sf"/>
</dbReference>
<dbReference type="InterPro" id="IPR049166">
    <property type="entry name" value="GH39_cat"/>
</dbReference>
<name>A0A1D3TW84_9FIRM</name>
<sequence length="794" mass="93945">MDFDFYINSYEQLHFHQDIELFYVVEGSVELTIEQDTFSMEQDDFIIINANKKHGYTMKEEALICCIHISYQMLNQLLKTNLLLFWCNSVIDKNEAYEEIRRIIRQMLNQYFEKKDRGMIYLNSLYYELLHVVTSNFLMSSSDKRFFSEKKDKYDNRLDEIINYLRANYNRPISLNDLADKLYLSNSYLSKYIKKQLGMSFIDYLNKERLHHAMEELLYTDHSITRISLDNGFANAAAFNKAFKEAYHTTPSVYQAERKNKSELRGGGQSEKKKKLIEKRIQNYYEKNPVKQEVTANLGERFVIVDSAKGESYSQNWNRMINIGEAGALLSSDIQEHVLILKKELDFTYIRFWDLWGKDMYMDINDPGGNYNFDKIVRVLDFLVSNKLKPYLELGFKPKALLKSVSNVLIMEKSSVVFDSLAECRKFMPAFMSHVMNRYGIEEVETWYFELWKDEYDGKEASHYFDMFDMTYEIVKSFSHKIKFGGAGLSPRFGMKNFYEILEGWEKRKNHPDFLSLYLYPYVPVEEGAENFTKQSTDSKYVQNQLIMANQVLEELNFKVKELHVSEWNLTVSQRNIMNDSCYKGAYIMKNTIESIGLADVMGYWIGSDCYGDYYDSKAFLNGSGGILSKNGIRKPAFYAFDFLNHMGELLLKKEDNCMVTTNGHYDYFIACHNYKHFNYQYYMKAEDELDIRKQHRMFVDNENMRLNFQINNVKNGTYRIITHMINQECGSVQDEWMRMDFYEHMHQKEIEYLNRVCTPRIFMRTCVAKEGVLNLEAILEPNEIQLIQVVYQY</sequence>
<dbReference type="InterPro" id="IPR018060">
    <property type="entry name" value="HTH_AraC"/>
</dbReference>
<evidence type="ECO:0000256" key="2">
    <source>
        <dbReference type="ARBA" id="ARBA00022801"/>
    </source>
</evidence>
<dbReference type="Pfam" id="PF07883">
    <property type="entry name" value="Cupin_2"/>
    <property type="match status" value="1"/>
</dbReference>
<dbReference type="InterPro" id="IPR013096">
    <property type="entry name" value="Cupin_2"/>
</dbReference>
<dbReference type="AlphaFoldDB" id="A0A1D3TW84"/>
<dbReference type="Proteomes" id="UP000199315">
    <property type="component" value="Unassembled WGS sequence"/>
</dbReference>
<protein>
    <submittedName>
        <fullName evidence="8">Beta-xylosidase</fullName>
    </submittedName>
</protein>
<keyword evidence="5" id="KW-0804">Transcription</keyword>
<dbReference type="Gene3D" id="3.20.20.80">
    <property type="entry name" value="Glycosidases"/>
    <property type="match status" value="1"/>
</dbReference>
<evidence type="ECO:0000256" key="4">
    <source>
        <dbReference type="ARBA" id="ARBA00023125"/>
    </source>
</evidence>
<keyword evidence="4" id="KW-0238">DNA-binding</keyword>
<accession>A0A1D3TW84</accession>
<evidence type="ECO:0000259" key="7">
    <source>
        <dbReference type="PROSITE" id="PS01124"/>
    </source>
</evidence>
<dbReference type="Pfam" id="PF01229">
    <property type="entry name" value="Glyco_hydro_39"/>
    <property type="match status" value="1"/>
</dbReference>
<dbReference type="PANTHER" id="PTHR43280">
    <property type="entry name" value="ARAC-FAMILY TRANSCRIPTIONAL REGULATOR"/>
    <property type="match status" value="1"/>
</dbReference>
<dbReference type="InterPro" id="IPR037923">
    <property type="entry name" value="HTH-like"/>
</dbReference>
<dbReference type="EMBL" id="FMKA01000021">
    <property type="protein sequence ID" value="SCP98457.1"/>
    <property type="molecule type" value="Genomic_DNA"/>
</dbReference>
<evidence type="ECO:0000256" key="3">
    <source>
        <dbReference type="ARBA" id="ARBA00023015"/>
    </source>
</evidence>
<dbReference type="SUPFAM" id="SSF51445">
    <property type="entry name" value="(Trans)glycosidases"/>
    <property type="match status" value="1"/>
</dbReference>
<dbReference type="SUPFAM" id="SSF51011">
    <property type="entry name" value="Glycosyl hydrolase domain"/>
    <property type="match status" value="1"/>
</dbReference>
<dbReference type="GO" id="GO:0016798">
    <property type="term" value="F:hydrolase activity, acting on glycosyl bonds"/>
    <property type="evidence" value="ECO:0007669"/>
    <property type="project" value="UniProtKB-KW"/>
</dbReference>
<keyword evidence="3" id="KW-0805">Transcription regulation</keyword>
<dbReference type="PROSITE" id="PS01124">
    <property type="entry name" value="HTH_ARAC_FAMILY_2"/>
    <property type="match status" value="1"/>
</dbReference>
<dbReference type="STRING" id="1619234.SAMN05421730_10218"/>
<comment type="similarity">
    <text evidence="1">Belongs to the glycosyl hydrolase 39 family.</text>
</comment>
<dbReference type="PANTHER" id="PTHR43280:SF28">
    <property type="entry name" value="HTH-TYPE TRANSCRIPTIONAL ACTIVATOR RHAS"/>
    <property type="match status" value="1"/>
</dbReference>
<evidence type="ECO:0000256" key="1">
    <source>
        <dbReference type="ARBA" id="ARBA00008875"/>
    </source>
</evidence>
<feature type="domain" description="HTH araC/xylS-type" evidence="7">
    <location>
        <begin position="159"/>
        <end position="257"/>
    </location>
</feature>
<dbReference type="GO" id="GO:0043565">
    <property type="term" value="F:sequence-specific DNA binding"/>
    <property type="evidence" value="ECO:0007669"/>
    <property type="project" value="InterPro"/>
</dbReference>
<keyword evidence="2" id="KW-0378">Hydrolase</keyword>
<dbReference type="Gene3D" id="1.10.10.60">
    <property type="entry name" value="Homeodomain-like"/>
    <property type="match status" value="2"/>
</dbReference>
<keyword evidence="9" id="KW-1185">Reference proteome</keyword>